<dbReference type="Pfam" id="PF26639">
    <property type="entry name" value="Het-6_barrel"/>
    <property type="match status" value="1"/>
</dbReference>
<dbReference type="RefSeq" id="XP_003043709.1">
    <property type="nucleotide sequence ID" value="XM_003043663.1"/>
</dbReference>
<dbReference type="VEuPathDB" id="FungiDB:NECHADRAFT_84376"/>
<dbReference type="EMBL" id="GG698919">
    <property type="protein sequence ID" value="EEU37996.1"/>
    <property type="molecule type" value="Genomic_DNA"/>
</dbReference>
<sequence>MPRMDSSSSFTYKPLDRLKSEIRVVQISPEDGDSLRLDTVCLDDNPTFTALSYVWGDPNIKEAISLHNRSFPVTKNLAAALKHIRRHWASKQSLYQVQSLWVDAVCINQQDPDERTQQVQLMSRVFKSAAVVLAWLGPGDHSLAYSTITLLAREMYDDTARRLNEEKLARLDWLQRYPSLCSDDGRRQSGSGIRNLAWSSVDSFMRDPYWTRVWIFQEVVLARKLVFISNGLASIGWPTLLIFQRGYELTWKNIDKLSLRRPNYLSPSVWSALTTNLASVSIIRQPCFARVIVKNGLRITPTWDYSWVMSGFASGLKATDPRDYIYGLLAITEIPIVPDYNKTVSDVYIEYTAAWVDTCRDVRIEKYITPLKFLSGAGIGIYGSEADFLSWAPNFPGDGKLHLSRLRMGTGRTDKEVFGDDSSKLPFVVAKTKSLFAWGIEIDTVRSVAQGPVYSSKNDVDLLESAIIALSQGERYKTGSAALNAFFRLLHRDQSRTVSRSTVIRDLSLFYHMAKPLDRLEPQQRDQMLRTLGFSRDPVEFEARFRKCFAPGADFRQLGFDRNLRDIMMEESEGMVSESRQRIRLELLWLEDIWSLISTTSGYLGLAPLGTAVGDRICVLKGSDVPVLLRRTDLGSYTVVGTGFVEGLMDGEAAELEQAKKGMGQWFQMQ</sequence>
<dbReference type="AlphaFoldDB" id="C7ZCX8"/>
<dbReference type="HOGENOM" id="CLU_004184_7_4_1"/>
<name>C7ZCX8_FUSV7</name>
<evidence type="ECO:0000313" key="3">
    <source>
        <dbReference type="Proteomes" id="UP000005206"/>
    </source>
</evidence>
<evidence type="ECO:0000313" key="2">
    <source>
        <dbReference type="EMBL" id="EEU37996.1"/>
    </source>
</evidence>
<proteinExistence type="predicted"/>
<dbReference type="InParanoid" id="C7ZCX8"/>
<dbReference type="KEGG" id="nhe:NECHADRAFT_84376"/>
<dbReference type="eggNOG" id="ENOG502RS70">
    <property type="taxonomic scope" value="Eukaryota"/>
</dbReference>
<protein>
    <recommendedName>
        <fullName evidence="1">Heterokaryon incompatibility domain-containing protein</fullName>
    </recommendedName>
</protein>
<keyword evidence="3" id="KW-1185">Reference proteome</keyword>
<feature type="domain" description="Heterokaryon incompatibility" evidence="1">
    <location>
        <begin position="48"/>
        <end position="218"/>
    </location>
</feature>
<dbReference type="PANTHER" id="PTHR24148:SF73">
    <property type="entry name" value="HET DOMAIN PROTEIN (AFU_ORTHOLOGUE AFUA_8G01020)"/>
    <property type="match status" value="1"/>
</dbReference>
<reference evidence="2 3" key="1">
    <citation type="journal article" date="2009" name="PLoS Genet.">
        <title>The genome of Nectria haematococca: contribution of supernumerary chromosomes to gene expansion.</title>
        <authorList>
            <person name="Coleman J.J."/>
            <person name="Rounsley S.D."/>
            <person name="Rodriguez-Carres M."/>
            <person name="Kuo A."/>
            <person name="Wasmann C.C."/>
            <person name="Grimwood J."/>
            <person name="Schmutz J."/>
            <person name="Taga M."/>
            <person name="White G.J."/>
            <person name="Zhou S."/>
            <person name="Schwartz D.C."/>
            <person name="Freitag M."/>
            <person name="Ma L.J."/>
            <person name="Danchin E.G."/>
            <person name="Henrissat B."/>
            <person name="Coutinho P.M."/>
            <person name="Nelson D.R."/>
            <person name="Straney D."/>
            <person name="Napoli C.A."/>
            <person name="Barker B.M."/>
            <person name="Gribskov M."/>
            <person name="Rep M."/>
            <person name="Kroken S."/>
            <person name="Molnar I."/>
            <person name="Rensing C."/>
            <person name="Kennell J.C."/>
            <person name="Zamora J."/>
            <person name="Farman M.L."/>
            <person name="Selker E.U."/>
            <person name="Salamov A."/>
            <person name="Shapiro H."/>
            <person name="Pangilinan J."/>
            <person name="Lindquist E."/>
            <person name="Lamers C."/>
            <person name="Grigoriev I.V."/>
            <person name="Geiser D.M."/>
            <person name="Covert S.F."/>
            <person name="Temporini E."/>
            <person name="Vanetten H.D."/>
        </authorList>
    </citation>
    <scope>NUCLEOTIDE SEQUENCE [LARGE SCALE GENOMIC DNA]</scope>
    <source>
        <strain evidence="3">ATCC MYA-4622 / CBS 123669 / FGSC 9596 / NRRL 45880 / 77-13-4</strain>
    </source>
</reference>
<dbReference type="OMA" id="RICHADS"/>
<gene>
    <name evidence="2" type="ORF">NECHADRAFT_84376</name>
</gene>
<dbReference type="InterPro" id="IPR010730">
    <property type="entry name" value="HET"/>
</dbReference>
<evidence type="ECO:0000259" key="1">
    <source>
        <dbReference type="Pfam" id="PF06985"/>
    </source>
</evidence>
<dbReference type="Proteomes" id="UP000005206">
    <property type="component" value="Chromosome 9"/>
</dbReference>
<organism evidence="2 3">
    <name type="scientific">Fusarium vanettenii (strain ATCC MYA-4622 / CBS 123669 / FGSC 9596 / NRRL 45880 / 77-13-4)</name>
    <name type="common">Fusarium solani subsp. pisi</name>
    <dbReference type="NCBI Taxonomy" id="660122"/>
    <lineage>
        <taxon>Eukaryota</taxon>
        <taxon>Fungi</taxon>
        <taxon>Dikarya</taxon>
        <taxon>Ascomycota</taxon>
        <taxon>Pezizomycotina</taxon>
        <taxon>Sordariomycetes</taxon>
        <taxon>Hypocreomycetidae</taxon>
        <taxon>Hypocreales</taxon>
        <taxon>Nectriaceae</taxon>
        <taxon>Fusarium</taxon>
        <taxon>Fusarium solani species complex</taxon>
        <taxon>Fusarium vanettenii</taxon>
    </lineage>
</organism>
<dbReference type="PANTHER" id="PTHR24148">
    <property type="entry name" value="ANKYRIN REPEAT DOMAIN-CONTAINING PROTEIN 39 HOMOLOG-RELATED"/>
    <property type="match status" value="1"/>
</dbReference>
<accession>C7ZCX8</accession>
<dbReference type="OrthoDB" id="2157530at2759"/>
<dbReference type="InterPro" id="IPR052895">
    <property type="entry name" value="HetReg/Transcr_Mod"/>
</dbReference>
<dbReference type="Pfam" id="PF06985">
    <property type="entry name" value="HET"/>
    <property type="match status" value="1"/>
</dbReference>
<dbReference type="GeneID" id="9669921"/>